<sequence>MMTALHPAQKQKASRILAGAVTALATLALVGCGSGFSAGGTDGTDAPDAGGPLNILIASSGEAESTAVKTAVADWSAGAGTEATVNVASDLPQQLSQGFASGKPADVFYVSADQLANYAGNGSLEPYGDDLANKDDFYPALTEAFTYDGKLYCAPKDFSTLGLVINQDLWKQAGLTEADVPKTWEQLEAAAAKLTQGGTVGLAFGPEYQRVGAFFAQAGGGLAKDGKAVANSEENVAALGFVKKMMNDGVAKFSSDLGAGWGGEAFGKGQAAMVIEGNWIQGALDKDYPNVNYQVAELPEGPGGKGTLTFTNCWGIAADSKNKDAARKLVEQLTSKENQLAFSEAFGVMPSIKSAREEWTAAFPALAPFMAGADYAQTTPLQQGAADVLADFNAQLEQLKDKEPKAILDSTQGSLEPVLEGAK</sequence>
<evidence type="ECO:0000313" key="5">
    <source>
        <dbReference type="EMBL" id="RKO25399.1"/>
    </source>
</evidence>
<dbReference type="GO" id="GO:1901982">
    <property type="term" value="F:maltose binding"/>
    <property type="evidence" value="ECO:0007669"/>
    <property type="project" value="TreeGrafter"/>
</dbReference>
<dbReference type="Proteomes" id="UP000273159">
    <property type="component" value="Unassembled WGS sequence"/>
</dbReference>
<evidence type="ECO:0000256" key="1">
    <source>
        <dbReference type="ARBA" id="ARBA00008520"/>
    </source>
</evidence>
<dbReference type="GO" id="GO:0015768">
    <property type="term" value="P:maltose transport"/>
    <property type="evidence" value="ECO:0007669"/>
    <property type="project" value="TreeGrafter"/>
</dbReference>
<dbReference type="InterPro" id="IPR006059">
    <property type="entry name" value="SBP"/>
</dbReference>
<comment type="similarity">
    <text evidence="1">Belongs to the bacterial solute-binding protein 1 family.</text>
</comment>
<evidence type="ECO:0000256" key="2">
    <source>
        <dbReference type="ARBA" id="ARBA00022448"/>
    </source>
</evidence>
<comment type="caution">
    <text evidence="5">The sequence shown here is derived from an EMBL/GenBank/DDBJ whole genome shotgun (WGS) entry which is preliminary data.</text>
</comment>
<evidence type="ECO:0000313" key="6">
    <source>
        <dbReference type="Proteomes" id="UP000273159"/>
    </source>
</evidence>
<protein>
    <submittedName>
        <fullName evidence="5">Extracellular solute-binding protein</fullName>
    </submittedName>
</protein>
<dbReference type="GO" id="GO:0042956">
    <property type="term" value="P:maltodextrin transmembrane transport"/>
    <property type="evidence" value="ECO:0007669"/>
    <property type="project" value="TreeGrafter"/>
</dbReference>
<accession>A0A3B0G089</accession>
<organism evidence="5 6">
    <name type="scientific">Pseudarthrobacter phenanthrenivorans</name>
    <name type="common">Arthrobacter phenanthrenivorans</name>
    <dbReference type="NCBI Taxonomy" id="361575"/>
    <lineage>
        <taxon>Bacteria</taxon>
        <taxon>Bacillati</taxon>
        <taxon>Actinomycetota</taxon>
        <taxon>Actinomycetes</taxon>
        <taxon>Micrococcales</taxon>
        <taxon>Micrococcaceae</taxon>
        <taxon>Pseudarthrobacter</taxon>
    </lineage>
</organism>
<dbReference type="Gene3D" id="3.40.190.10">
    <property type="entry name" value="Periplasmic binding protein-like II"/>
    <property type="match status" value="1"/>
</dbReference>
<evidence type="ECO:0000256" key="3">
    <source>
        <dbReference type="ARBA" id="ARBA00022729"/>
    </source>
</evidence>
<reference evidence="6" key="2">
    <citation type="submission" date="2018-10" db="EMBL/GenBank/DDBJ databases">
        <authorList>
            <person name="Wang Y."/>
            <person name="Wang J."/>
            <person name="Yang X."/>
            <person name="Wang Z."/>
            <person name="Huang Y."/>
        </authorList>
    </citation>
    <scope>NUCLEOTIDE SEQUENCE [LARGE SCALE GENOMIC DNA]</scope>
    <source>
        <strain evidence="6">J015</strain>
    </source>
</reference>
<reference evidence="5 6" key="1">
    <citation type="submission" date="2018-10" db="EMBL/GenBank/DDBJ databases">
        <title>Genome-guide identification and characterization of bacteria that degrade polycyclic aromatic hydrocarbons and resist hexavalent chromium simultaneously.</title>
        <authorList>
            <person name="Feng H."/>
        </authorList>
    </citation>
    <scope>NUCLEOTIDE SEQUENCE [LARGE SCALE GENOMIC DNA]</scope>
    <source>
        <strain evidence="5 6">J015</strain>
    </source>
</reference>
<feature type="region of interest" description="Disordered" evidence="4">
    <location>
        <begin position="403"/>
        <end position="423"/>
    </location>
</feature>
<proteinExistence type="inferred from homology"/>
<dbReference type="PANTHER" id="PTHR30061:SF50">
    <property type="entry name" value="MALTOSE_MALTODEXTRIN-BINDING PERIPLASMIC PROTEIN"/>
    <property type="match status" value="1"/>
</dbReference>
<dbReference type="EMBL" id="RBNH01000004">
    <property type="protein sequence ID" value="RKO25399.1"/>
    <property type="molecule type" value="Genomic_DNA"/>
</dbReference>
<dbReference type="GO" id="GO:0055052">
    <property type="term" value="C:ATP-binding cassette (ABC) transporter complex, substrate-binding subunit-containing"/>
    <property type="evidence" value="ECO:0007669"/>
    <property type="project" value="TreeGrafter"/>
</dbReference>
<dbReference type="RefSeq" id="WP_120691958.1">
    <property type="nucleotide sequence ID" value="NZ_RBNH01000004.1"/>
</dbReference>
<name>A0A3B0G089_PSEPS</name>
<evidence type="ECO:0000256" key="4">
    <source>
        <dbReference type="SAM" id="MobiDB-lite"/>
    </source>
</evidence>
<keyword evidence="3" id="KW-0732">Signal</keyword>
<gene>
    <name evidence="5" type="ORF">D7Z96_06215</name>
</gene>
<dbReference type="PANTHER" id="PTHR30061">
    <property type="entry name" value="MALTOSE-BINDING PERIPLASMIC PROTEIN"/>
    <property type="match status" value="1"/>
</dbReference>
<keyword evidence="2" id="KW-0813">Transport</keyword>
<dbReference type="AlphaFoldDB" id="A0A3B0G089"/>
<dbReference type="Pfam" id="PF13416">
    <property type="entry name" value="SBP_bac_8"/>
    <property type="match status" value="1"/>
</dbReference>
<dbReference type="SUPFAM" id="SSF53850">
    <property type="entry name" value="Periplasmic binding protein-like II"/>
    <property type="match status" value="1"/>
</dbReference>